<dbReference type="VEuPathDB" id="AmoebaDB:NAEGRDRAFT_45319"/>
<dbReference type="InterPro" id="IPR016024">
    <property type="entry name" value="ARM-type_fold"/>
</dbReference>
<feature type="compositionally biased region" description="Low complexity" evidence="1">
    <location>
        <begin position="3495"/>
        <end position="3510"/>
    </location>
</feature>
<dbReference type="InterPro" id="IPR028268">
    <property type="entry name" value="Pianissimo_fam"/>
</dbReference>
<dbReference type="InterPro" id="IPR029452">
    <property type="entry name" value="RICTOR_V"/>
</dbReference>
<dbReference type="PANTHER" id="PTHR13298:SF11">
    <property type="entry name" value="RAPAMYCIN-INSENSITIVE COMPANION OF MTOR"/>
    <property type="match status" value="1"/>
</dbReference>
<dbReference type="InParanoid" id="D2UXA5"/>
<feature type="region of interest" description="Disordered" evidence="1">
    <location>
        <begin position="2036"/>
        <end position="2089"/>
    </location>
</feature>
<feature type="compositionally biased region" description="Polar residues" evidence="1">
    <location>
        <begin position="2336"/>
        <end position="2351"/>
    </location>
</feature>
<name>D2UXA5_NAEGR</name>
<feature type="compositionally biased region" description="Low complexity" evidence="1">
    <location>
        <begin position="2126"/>
        <end position="2141"/>
    </location>
</feature>
<feature type="compositionally biased region" description="Low complexity" evidence="1">
    <location>
        <begin position="2306"/>
        <end position="2327"/>
    </location>
</feature>
<proteinExistence type="predicted"/>
<dbReference type="PANTHER" id="PTHR13298">
    <property type="entry name" value="CYTOSOLIC REGULATOR PIANISSIMO"/>
    <property type="match status" value="1"/>
</dbReference>
<feature type="region of interest" description="Disordered" evidence="1">
    <location>
        <begin position="2534"/>
        <end position="2607"/>
    </location>
</feature>
<feature type="domain" description="Rapamycin-insensitive companion of mTOR middle" evidence="2">
    <location>
        <begin position="2847"/>
        <end position="3085"/>
    </location>
</feature>
<dbReference type="GeneID" id="8864042"/>
<keyword evidence="5" id="KW-1185">Reference proteome</keyword>
<dbReference type="OrthoDB" id="14744at2759"/>
<dbReference type="GO" id="GO:0031932">
    <property type="term" value="C:TORC2 complex"/>
    <property type="evidence" value="ECO:0007669"/>
    <property type="project" value="InterPro"/>
</dbReference>
<feature type="compositionally biased region" description="Polar residues" evidence="1">
    <location>
        <begin position="1"/>
        <end position="22"/>
    </location>
</feature>
<dbReference type="InterPro" id="IPR029453">
    <property type="entry name" value="Rictor_IV"/>
</dbReference>
<evidence type="ECO:0000313" key="4">
    <source>
        <dbReference type="EMBL" id="EFC50597.1"/>
    </source>
</evidence>
<feature type="compositionally biased region" description="Low complexity" evidence="1">
    <location>
        <begin position="2575"/>
        <end position="2592"/>
    </location>
</feature>
<feature type="region of interest" description="Disordered" evidence="1">
    <location>
        <begin position="1"/>
        <end position="31"/>
    </location>
</feature>
<dbReference type="GO" id="GO:0038203">
    <property type="term" value="P:TORC2 signaling"/>
    <property type="evidence" value="ECO:0007669"/>
    <property type="project" value="TreeGrafter"/>
</dbReference>
<feature type="region of interest" description="Disordered" evidence="1">
    <location>
        <begin position="653"/>
        <end position="677"/>
    </location>
</feature>
<dbReference type="Pfam" id="PF14663">
    <property type="entry name" value="RasGEF_N_2"/>
    <property type="match status" value="1"/>
</dbReference>
<evidence type="ECO:0000313" key="5">
    <source>
        <dbReference type="Proteomes" id="UP000006671"/>
    </source>
</evidence>
<feature type="region of interest" description="Disordered" evidence="1">
    <location>
        <begin position="2126"/>
        <end position="2172"/>
    </location>
</feature>
<feature type="region of interest" description="Disordered" evidence="1">
    <location>
        <begin position="3495"/>
        <end position="3517"/>
    </location>
</feature>
<dbReference type="EMBL" id="GG738845">
    <property type="protein sequence ID" value="EFC50597.1"/>
    <property type="molecule type" value="Genomic_DNA"/>
</dbReference>
<feature type="domain" description="Rapamycin-insensitive companion of mTOR" evidence="3">
    <location>
        <begin position="3380"/>
        <end position="3472"/>
    </location>
</feature>
<evidence type="ECO:0000256" key="1">
    <source>
        <dbReference type="SAM" id="MobiDB-lite"/>
    </source>
</evidence>
<protein>
    <submittedName>
        <fullName evidence="4">Predicted protein</fullName>
    </submittedName>
</protein>
<feature type="region of interest" description="Disordered" evidence="1">
    <location>
        <begin position="435"/>
        <end position="458"/>
    </location>
</feature>
<dbReference type="RefSeq" id="XP_002683341.1">
    <property type="nucleotide sequence ID" value="XM_002683295.1"/>
</dbReference>
<accession>D2UXA5</accession>
<feature type="compositionally biased region" description="Low complexity" evidence="1">
    <location>
        <begin position="2154"/>
        <end position="2172"/>
    </location>
</feature>
<feature type="region of interest" description="Disordered" evidence="1">
    <location>
        <begin position="2306"/>
        <end position="2371"/>
    </location>
</feature>
<sequence length="3664" mass="416264">MSQTPGGVGVSNNSNPSTTLLGSSSQQQPTDINSSLNILQEKIIYIDDDQPTSSDSSDTQQRKKQIQQAITNISEFFIYYYQQECKFNLLDSSSGSSSTATATNNTNNSTSNNTSNNNLEIFYKNVTNFLNISIQQLLRGCGDLLSLVAKKYSYTNTHNSNVSNSNNSVSMIKPVIAYYSIEVLELLLDKLKYSSEISTDLSVHSMIIKTMGLYITQLKHLNEAKVLYITEHLLEYEQFMIDLITNVFDEQYIKQLSTIQSEYQKHMHKYVYDKLYNNIYQSAKSSISNAIIDSTYSRDAISIMRYQLLKTLYYILLNGSPSCIEKYTISMIQYLNFNARYEKKYSILCIQELFVSLFGKKDKYYNLNIPSYENMKPVFINDEYDVISNNDVKKSNGLFDKIFVEGKKYSIYARRAMNSDLNSNRVRTRSLLVPYGESTSPSKNTTGTTGGGSNTPSTKKAFSYDSQFLNTGKTYRQILGMFNPVVIGLTKYFKHTHDRSLQNVVLFMLIRMICIGIDFSQLDKDSTFIKFIFNQLEKFDEPDFVLYQIMDFLSVLLFIVKYQHFPENPFDSIVKLVQSTFNSSQFEKNGNSILKSISPVMIRGFLCEIRTEKVEKSYGNLMLNEFLKNVTLPECQSVLTLLLRNVHHSTLTCSNTNNTTGNASSSSNSNNTSSKDATSLPWIELSNSILKEWVVKHNLQVDVDWNLISNISNHFQTNNIATTYYNHTVNSNSGGLTSNSSASNGNQSMNLKSNLVFQNRCKKENVQYEFNNCEFIIELSKIFYFIDALYININDQAKIVTHLIDSFDEHLDQNSLEKQVQTPSSVQHKENMNEKLSVINSLLKSLIFMKLLNRIDKKQANVQENLKNLERFLQSISNALNLYLNHRDTSSIIVIKYLTCEMLTVTIELQERLYIKLLTHEHVRQSDHLNSIFHNQILHILKLFNINYLKHYDFTIYTLLFSLLLAHSKVEKQFGVSFLNYLYGFYHSNIYNFNILNNTQLLLGINESIASDENNLTYHEFVIQQKSVFLSMINIIVNYQDNIIELFKQCEINNLSNRIWKEIFNHFDEPLIEKFLEKFCRDICCENDLVGLFDELNDKFKSQLHLNDLRILFKFIKNNIKKEHLIWLHPKIVNQLEERLKIETTFMKRKVISDMIKYINSNIEKPNENSKLNQEFKNLDLILEKVKNEMFKNQNEIPPSKLVNNFFTYNNLVSNPLVISNFLIEYMDKNELKYVPSIVSNLNIQSINNILVHFKDNVEFITSLLIHLKSKEQILPFIEFTFNELNNIPYNFTSYLKLSNLLSKLLSKCRSSNDLIQLYDKNMVINFTINFIELFYLERIQKHNVDITDVDYILSLILQILYSFGNSIEYYSENLLLILNNPEIDLNLNTNNTSSNTTKTTTSTVEETKNTTLLLMEDDYVDSFATTTEEPTEQEPQQEDQSPNKETNNSILEMNEDERRVLKFIKLSCQLIIDATSVSSQSINYNKDINILKYLKLILFKTFQLYPNMQASNEDSDIYGSVGNTTSLYGFSIGNRIPFISYHHLKLIRSIGLELSKCFINLVYDPYLPNMETQYFPRIDIEQVQTLIFMIQEIGCNEEIFKQLFEMSFDLLKMEITQPFDEIHVLFIKLLTCMICRMNQPPSLSNNFSSNILSSFDNFGNSLLGIQHGGNNLNSILNSVEKYLLKSTGSTNSSGTSGSFTGGIGTSNNRNSFNGSFGNMSNLIDKNSNTTRQSISVEEIYSKALFNSFMLFIHDSIQKFSKNNLMITKELVKSLILIMENNIVLFAVNNGTYSVQWLHELFKNIYKECNLYEDWILGQYALYGLSKTYAILHSNNAKDVNEDFIIKTMESSLVNNHLKQSALQSVLSFIECGNRNIVLKLLPYLASNIQTWLLDKEQTVYNQLLLMKMVTQMVQQYPEASVHQLTKKTMESLFNLSDDIDAPLTIVVTIFKSLQKLLINYSLSQFERSLIEAMTSIKQSTMITRNDNTNAVTNRNDAGMMNKIVTPFKKMTIDTSTFSNFTQMLAQNKTMLINRKSTAGSMQSSSNTATVNTSSSTLPSNKTNNSSRISTEKPSITATSNNISITVGSGIPNSTTNTASSSVAPTSNNNTATTKMKQFMSFFTTKKQTTPPTSSTTTTTPAVNQPSLTPPTNPTSGSLTSSPSLSSLPMSRSMSMTSIVSSMARSSEKLQTLSQTRRVLLLGLMSTSMYTSSCSTQQQLDSQRERAKVNILHLIEQFHDGEIDREDGLLDPSAKPKYRVMLWILFGGGAAWDLDGGFSIPSCKGNSLQTLQYYLLLHTHHHQPQQQQYTTSSLNVQHPSSTSSSSSGHHMDRIVSPSSPRVNTNKPTFSTSSSASNLQQAFSSSNNNNNNNNINISFENVQEEIITVPLSQELIQVYQKQLFECIQKLKQTHTDGKDKAKSLEQIIYLACTLKSDFTMALFGEYNKSTNNQQQQNDKTTSSSSASSTMNGANNNSSTTTGQWTYSPQLDLFIKCMRYLLLHRSSYIRSLTGIVHFLSYIDGTLLQMEQQQPQLQQQQLNSRSTTATTTATAGQGANNGNTSTAVFSECERKSKSSTSTNASGTTGSGTTTSVPNGAGGTTTSGAGGGTAIGSSSSALNTSTSAILSTSAASSIVHGGFSNDVTFYADHSGDEDRVVNICFVFLSMTILTLIDSGLIDSLLYLSKQSMINNKKKQTKNLDPKDKLNINDDDDEDKSERAFISFRASQLLQSVLLFSDMLLNKRTCLNMQDRFDTEIANFLLSITKSNLYSYKTLSMLSAFYQQSFQSSNVTGGSIHVDQAMIQAPANLSVLSDSTPASSDSIGDRFSKFSTTNIPTFYIRTQIDSDMDDQSFNQLIKESNVLVTKDPKRWNWEKIYCLIFGPLRVAHRLKEVTTKSQKLLKRILSYFKPYKRAFSDLKYQESNFGYTKLCNELLYNLLHMDESGIEIIRECKIIKQFYEVLEIEVRVGKTTSVGGRNDPKPIDSEKRLLSEERVQKYMVRDYFTIIGLMSSTIKGKELLEEEKIFDVLKDLTTRRDDISQLIIKHLDYTRPFSDRAREILKEAMMNGSNIIRYISTLFIRHLIRQSQTYPNNFHAWGVPLLTSKLYDDWEKVKFSAISILSEVCCMNMSSNSSSAGDSSSTSDFEYDDSATSMLSSPRVSSGSNENLLAFVSQNISRDVMESVMREGRDGMNLLLKMTSCREGIDYLSHDSIRLLQELVEDWFERESYQYLQQVEYGLNRFYNMNQSAPSNTSYSPSSTTGHTTIGGSQLVVGSLSPSGFRETGMASPTFRSSNQAQFQSLSGSYDYAKHGVILQSNLYGELCHTLEGCTILTNDKHRTLHCLCMNLLNVYQSVLTYHNNIANRLSNSNDSNIEPQIEQIVELWSLAFCCSTNTGYEYCNRYIQQVIIGYEKNQNESFQTAGDEQFTVVQYFVYIALHSKDISLRGTTLYLLGILSKCSLARKDLFEIGFECSYRYAISIPRDRKSFFTIITDNSSSNESTGKNNTSSTSNHHHHRKDDFDEDDYLLTSILKESPKNADLIKDLVSNVTKIANPVHEQQSSTNLQNLKTNIARVLTNNEKSKLIYYFLGNHFTHCKYKWKIIKFVINDLLGGNSSMLCSSIATSNDSAFPSFDPNVEDELYVMNTHLLWLDTETDLKINKLQQQ</sequence>
<dbReference type="Pfam" id="PF14666">
    <property type="entry name" value="RICTOR_M"/>
    <property type="match status" value="1"/>
</dbReference>
<dbReference type="InterPro" id="IPR029451">
    <property type="entry name" value="RICTOR_M"/>
</dbReference>
<gene>
    <name evidence="4" type="ORF">NAEGRDRAFT_45319</name>
</gene>
<feature type="compositionally biased region" description="Low complexity" evidence="1">
    <location>
        <begin position="2352"/>
        <end position="2371"/>
    </location>
</feature>
<reference evidence="4 5" key="1">
    <citation type="journal article" date="2010" name="Cell">
        <title>The genome of Naegleria gruberi illuminates early eukaryotic versatility.</title>
        <authorList>
            <person name="Fritz-Laylin L.K."/>
            <person name="Prochnik S.E."/>
            <person name="Ginger M.L."/>
            <person name="Dacks J.B."/>
            <person name="Carpenter M.L."/>
            <person name="Field M.C."/>
            <person name="Kuo A."/>
            <person name="Paredez A."/>
            <person name="Chapman J."/>
            <person name="Pham J."/>
            <person name="Shu S."/>
            <person name="Neupane R."/>
            <person name="Cipriano M."/>
            <person name="Mancuso J."/>
            <person name="Tu H."/>
            <person name="Salamov A."/>
            <person name="Lindquist E."/>
            <person name="Shapiro H."/>
            <person name="Lucas S."/>
            <person name="Grigoriev I.V."/>
            <person name="Cande W.Z."/>
            <person name="Fulton C."/>
            <person name="Rokhsar D.S."/>
            <person name="Dawson S.C."/>
        </authorList>
    </citation>
    <scope>NUCLEOTIDE SEQUENCE [LARGE SCALE GENOMIC DNA]</scope>
    <source>
        <strain evidence="4 5">NEG-M</strain>
    </source>
</reference>
<feature type="compositionally biased region" description="Low complexity" evidence="1">
    <location>
        <begin position="2044"/>
        <end position="2057"/>
    </location>
</feature>
<dbReference type="eggNOG" id="KOG3694">
    <property type="taxonomic scope" value="Eukaryota"/>
</dbReference>
<feature type="region of interest" description="Disordered" evidence="1">
    <location>
        <begin position="1426"/>
        <end position="1450"/>
    </location>
</feature>
<dbReference type="STRING" id="5762.D2UXA5"/>
<feature type="compositionally biased region" description="Low complexity" evidence="1">
    <location>
        <begin position="2534"/>
        <end position="2564"/>
    </location>
</feature>
<feature type="compositionally biased region" description="Low complexity" evidence="1">
    <location>
        <begin position="438"/>
        <end position="447"/>
    </location>
</feature>
<dbReference type="SUPFAM" id="SSF48371">
    <property type="entry name" value="ARM repeat"/>
    <property type="match status" value="1"/>
</dbReference>
<feature type="compositionally biased region" description="Polar residues" evidence="1">
    <location>
        <begin position="1440"/>
        <end position="1450"/>
    </location>
</feature>
<dbReference type="KEGG" id="ngr:NAEGRDRAFT_45319"/>
<evidence type="ECO:0000259" key="3">
    <source>
        <dbReference type="SMART" id="SM01310"/>
    </source>
</evidence>
<dbReference type="SMART" id="SM01310">
    <property type="entry name" value="RICTOR_V"/>
    <property type="match status" value="1"/>
</dbReference>
<organism evidence="5">
    <name type="scientific">Naegleria gruberi</name>
    <name type="common">Amoeba</name>
    <dbReference type="NCBI Taxonomy" id="5762"/>
    <lineage>
        <taxon>Eukaryota</taxon>
        <taxon>Discoba</taxon>
        <taxon>Heterolobosea</taxon>
        <taxon>Tetramitia</taxon>
        <taxon>Eutetramitia</taxon>
        <taxon>Vahlkampfiidae</taxon>
        <taxon>Naegleria</taxon>
    </lineage>
</organism>
<feature type="region of interest" description="Disordered" evidence="1">
    <location>
        <begin position="2448"/>
        <end position="2480"/>
    </location>
</feature>
<feature type="compositionally biased region" description="Gly residues" evidence="1">
    <location>
        <begin position="2596"/>
        <end position="2607"/>
    </location>
</feature>
<evidence type="ECO:0000259" key="2">
    <source>
        <dbReference type="SMART" id="SM01307"/>
    </source>
</evidence>
<dbReference type="SMART" id="SM01307">
    <property type="entry name" value="RICTOR_M"/>
    <property type="match status" value="1"/>
</dbReference>
<feature type="compositionally biased region" description="Polar residues" evidence="1">
    <location>
        <begin position="2058"/>
        <end position="2087"/>
    </location>
</feature>
<dbReference type="Proteomes" id="UP000006671">
    <property type="component" value="Unassembled WGS sequence"/>
</dbReference>